<sequence>MFTQTFSLSSKYWPSGHVQPPTTLDSEQYSEKEMSRQWVPHSFASSRKLWPNFVHVLVLAGKCESSL</sequence>
<name>A0A9D4EE42_DREPO</name>
<evidence type="ECO:0000256" key="1">
    <source>
        <dbReference type="SAM" id="MobiDB-lite"/>
    </source>
</evidence>
<reference evidence="2" key="2">
    <citation type="submission" date="2020-11" db="EMBL/GenBank/DDBJ databases">
        <authorList>
            <person name="McCartney M.A."/>
            <person name="Auch B."/>
            <person name="Kono T."/>
            <person name="Mallez S."/>
            <person name="Becker A."/>
            <person name="Gohl D.M."/>
            <person name="Silverstein K.A.T."/>
            <person name="Koren S."/>
            <person name="Bechman K.B."/>
            <person name="Herman A."/>
            <person name="Abrahante J.E."/>
            <person name="Garbe J."/>
        </authorList>
    </citation>
    <scope>NUCLEOTIDE SEQUENCE</scope>
    <source>
        <strain evidence="2">Duluth1</strain>
        <tissue evidence="2">Whole animal</tissue>
    </source>
</reference>
<accession>A0A9D4EE42</accession>
<organism evidence="2 3">
    <name type="scientific">Dreissena polymorpha</name>
    <name type="common">Zebra mussel</name>
    <name type="synonym">Mytilus polymorpha</name>
    <dbReference type="NCBI Taxonomy" id="45954"/>
    <lineage>
        <taxon>Eukaryota</taxon>
        <taxon>Metazoa</taxon>
        <taxon>Spiralia</taxon>
        <taxon>Lophotrochozoa</taxon>
        <taxon>Mollusca</taxon>
        <taxon>Bivalvia</taxon>
        <taxon>Autobranchia</taxon>
        <taxon>Heteroconchia</taxon>
        <taxon>Euheterodonta</taxon>
        <taxon>Imparidentia</taxon>
        <taxon>Neoheterodontei</taxon>
        <taxon>Myida</taxon>
        <taxon>Dreissenoidea</taxon>
        <taxon>Dreissenidae</taxon>
        <taxon>Dreissena</taxon>
    </lineage>
</organism>
<reference evidence="2" key="1">
    <citation type="journal article" date="2019" name="bioRxiv">
        <title>The Genome of the Zebra Mussel, Dreissena polymorpha: A Resource for Invasive Species Research.</title>
        <authorList>
            <person name="McCartney M.A."/>
            <person name="Auch B."/>
            <person name="Kono T."/>
            <person name="Mallez S."/>
            <person name="Zhang Y."/>
            <person name="Obille A."/>
            <person name="Becker A."/>
            <person name="Abrahante J.E."/>
            <person name="Garbe J."/>
            <person name="Badalamenti J.P."/>
            <person name="Herman A."/>
            <person name="Mangelson H."/>
            <person name="Liachko I."/>
            <person name="Sullivan S."/>
            <person name="Sone E.D."/>
            <person name="Koren S."/>
            <person name="Silverstein K.A.T."/>
            <person name="Beckman K.B."/>
            <person name="Gohl D.M."/>
        </authorList>
    </citation>
    <scope>NUCLEOTIDE SEQUENCE</scope>
    <source>
        <strain evidence="2">Duluth1</strain>
        <tissue evidence="2">Whole animal</tissue>
    </source>
</reference>
<dbReference type="Proteomes" id="UP000828390">
    <property type="component" value="Unassembled WGS sequence"/>
</dbReference>
<dbReference type="EMBL" id="JAIWYP010000009">
    <property type="protein sequence ID" value="KAH3777745.1"/>
    <property type="molecule type" value="Genomic_DNA"/>
</dbReference>
<evidence type="ECO:0000313" key="3">
    <source>
        <dbReference type="Proteomes" id="UP000828390"/>
    </source>
</evidence>
<feature type="compositionally biased region" description="Polar residues" evidence="1">
    <location>
        <begin position="1"/>
        <end position="12"/>
    </location>
</feature>
<feature type="region of interest" description="Disordered" evidence="1">
    <location>
        <begin position="1"/>
        <end position="29"/>
    </location>
</feature>
<dbReference type="AlphaFoldDB" id="A0A9D4EE42"/>
<protein>
    <submittedName>
        <fullName evidence="2">Uncharacterized protein</fullName>
    </submittedName>
</protein>
<gene>
    <name evidence="2" type="ORF">DPMN_179193</name>
</gene>
<keyword evidence="3" id="KW-1185">Reference proteome</keyword>
<proteinExistence type="predicted"/>
<comment type="caution">
    <text evidence="2">The sequence shown here is derived from an EMBL/GenBank/DDBJ whole genome shotgun (WGS) entry which is preliminary data.</text>
</comment>
<evidence type="ECO:0000313" key="2">
    <source>
        <dbReference type="EMBL" id="KAH3777745.1"/>
    </source>
</evidence>